<feature type="active site" description="Proton acceptor" evidence="9">
    <location>
        <position position="128"/>
    </location>
</feature>
<feature type="binding site" description="in other chain" evidence="9">
    <location>
        <begin position="272"/>
        <end position="275"/>
    </location>
    <ligand>
        <name>substrate</name>
        <note>ligand shared between dimeric partners</note>
    </ligand>
</feature>
<dbReference type="GO" id="GO:0030388">
    <property type="term" value="P:fructose 1,6-bisphosphate metabolic process"/>
    <property type="evidence" value="ECO:0007669"/>
    <property type="project" value="TreeGrafter"/>
</dbReference>
<dbReference type="GO" id="GO:0005524">
    <property type="term" value="F:ATP binding"/>
    <property type="evidence" value="ECO:0007669"/>
    <property type="project" value="UniProtKB-KW"/>
</dbReference>
<feature type="domain" description="Phosphofructokinase" evidence="10">
    <location>
        <begin position="2"/>
        <end position="298"/>
    </location>
</feature>
<comment type="catalytic activity">
    <reaction evidence="9">
        <text>beta-D-fructose 6-phosphate + ATP = beta-D-fructose 1,6-bisphosphate + ADP + H(+)</text>
        <dbReference type="Rhea" id="RHEA:16109"/>
        <dbReference type="ChEBI" id="CHEBI:15378"/>
        <dbReference type="ChEBI" id="CHEBI:30616"/>
        <dbReference type="ChEBI" id="CHEBI:32966"/>
        <dbReference type="ChEBI" id="CHEBI:57634"/>
        <dbReference type="ChEBI" id="CHEBI:456216"/>
        <dbReference type="EC" id="2.7.1.11"/>
    </reaction>
</comment>
<accession>A0A9D2Q082</accession>
<dbReference type="InterPro" id="IPR035966">
    <property type="entry name" value="PKF_sf"/>
</dbReference>
<name>A0A9D2Q082_9MICO</name>
<feature type="binding site" description="in other chain" evidence="9">
    <location>
        <begin position="170"/>
        <end position="172"/>
    </location>
    <ligand>
        <name>substrate</name>
        <note>ligand shared between dimeric partners</note>
    </ligand>
</feature>
<evidence type="ECO:0000256" key="9">
    <source>
        <dbReference type="HAMAP-Rule" id="MF_01976"/>
    </source>
</evidence>
<dbReference type="NCBIfam" id="TIGR02483">
    <property type="entry name" value="PFK_mixed"/>
    <property type="match status" value="1"/>
</dbReference>
<evidence type="ECO:0000256" key="1">
    <source>
        <dbReference type="ARBA" id="ARBA00001946"/>
    </source>
</evidence>
<feature type="binding site" evidence="9">
    <location>
        <begin position="103"/>
        <end position="106"/>
    </location>
    <ligand>
        <name>ATP</name>
        <dbReference type="ChEBI" id="CHEBI:30616"/>
    </ligand>
</feature>
<reference evidence="11" key="2">
    <citation type="submission" date="2021-04" db="EMBL/GenBank/DDBJ databases">
        <authorList>
            <person name="Gilroy R."/>
        </authorList>
    </citation>
    <scope>NUCLEOTIDE SEQUENCE</scope>
    <source>
        <strain evidence="11">CHK130-7132</strain>
    </source>
</reference>
<dbReference type="Pfam" id="PF00365">
    <property type="entry name" value="PFK"/>
    <property type="match status" value="1"/>
</dbReference>
<dbReference type="NCBIfam" id="NF002872">
    <property type="entry name" value="PRK03202.1"/>
    <property type="match status" value="1"/>
</dbReference>
<dbReference type="EC" id="2.7.1.11" evidence="9"/>
<reference evidence="11" key="1">
    <citation type="journal article" date="2021" name="PeerJ">
        <title>Extensive microbial diversity within the chicken gut microbiome revealed by metagenomics and culture.</title>
        <authorList>
            <person name="Gilroy R."/>
            <person name="Ravi A."/>
            <person name="Getino M."/>
            <person name="Pursley I."/>
            <person name="Horton D.L."/>
            <person name="Alikhan N.F."/>
            <person name="Baker D."/>
            <person name="Gharbi K."/>
            <person name="Hall N."/>
            <person name="Watson M."/>
            <person name="Adriaenssens E.M."/>
            <person name="Foster-Nyarko E."/>
            <person name="Jarju S."/>
            <person name="Secka A."/>
            <person name="Antonio M."/>
            <person name="Oren A."/>
            <person name="Chaudhuri R.R."/>
            <person name="La Ragione R."/>
            <person name="Hildebrand F."/>
            <person name="Pallen M.J."/>
        </authorList>
    </citation>
    <scope>NUCLEOTIDE SEQUENCE</scope>
    <source>
        <strain evidence="11">CHK130-7132</strain>
    </source>
</reference>
<dbReference type="GO" id="GO:0047334">
    <property type="term" value="F:diphosphate-fructose-6-phosphate 1-phosphotransferase activity"/>
    <property type="evidence" value="ECO:0007669"/>
    <property type="project" value="InterPro"/>
</dbReference>
<evidence type="ECO:0000256" key="4">
    <source>
        <dbReference type="ARBA" id="ARBA00022679"/>
    </source>
</evidence>
<dbReference type="GO" id="GO:0070095">
    <property type="term" value="F:fructose-6-phosphate binding"/>
    <property type="evidence" value="ECO:0007669"/>
    <property type="project" value="TreeGrafter"/>
</dbReference>
<dbReference type="GO" id="GO:0046872">
    <property type="term" value="F:metal ion binding"/>
    <property type="evidence" value="ECO:0007669"/>
    <property type="project" value="UniProtKB-KW"/>
</dbReference>
<dbReference type="GO" id="GO:0048029">
    <property type="term" value="F:monosaccharide binding"/>
    <property type="evidence" value="ECO:0007669"/>
    <property type="project" value="TreeGrafter"/>
</dbReference>
<dbReference type="GO" id="GO:0042802">
    <property type="term" value="F:identical protein binding"/>
    <property type="evidence" value="ECO:0007669"/>
    <property type="project" value="TreeGrafter"/>
</dbReference>
<dbReference type="Gene3D" id="3.40.50.450">
    <property type="match status" value="1"/>
</dbReference>
<keyword evidence="4 9" id="KW-0808">Transferase</keyword>
<gene>
    <name evidence="9" type="primary">pfkA</name>
    <name evidence="11" type="ORF">H9932_07640</name>
</gene>
<dbReference type="InterPro" id="IPR015912">
    <property type="entry name" value="Phosphofructokinase_CS"/>
</dbReference>
<evidence type="ECO:0000313" key="11">
    <source>
        <dbReference type="EMBL" id="HJC69533.1"/>
    </source>
</evidence>
<feature type="binding site" evidence="9">
    <location>
        <position position="104"/>
    </location>
    <ligand>
        <name>Mg(2+)</name>
        <dbReference type="ChEBI" id="CHEBI:18420"/>
        <note>catalytic</note>
    </ligand>
</feature>
<evidence type="ECO:0000259" key="10">
    <source>
        <dbReference type="Pfam" id="PF00365"/>
    </source>
</evidence>
<dbReference type="PROSITE" id="PS00433">
    <property type="entry name" value="PHOSPHOFRUCTOKINASE"/>
    <property type="match status" value="1"/>
</dbReference>
<evidence type="ECO:0000313" key="12">
    <source>
        <dbReference type="Proteomes" id="UP000823854"/>
    </source>
</evidence>
<dbReference type="InterPro" id="IPR012003">
    <property type="entry name" value="ATP_PFK_prok-type"/>
</dbReference>
<feature type="binding site" description="in other chain" evidence="9">
    <location>
        <begin position="126"/>
        <end position="128"/>
    </location>
    <ligand>
        <name>substrate</name>
        <note>ligand shared between dimeric partners</note>
    </ligand>
</feature>
<dbReference type="Gene3D" id="3.40.50.460">
    <property type="entry name" value="Phosphofructokinase domain"/>
    <property type="match status" value="1"/>
</dbReference>
<feature type="binding site" evidence="9">
    <location>
        <position position="163"/>
    </location>
    <ligand>
        <name>substrate</name>
        <note>ligand shared between dimeric partners</note>
    </ligand>
</feature>
<dbReference type="SUPFAM" id="SSF53784">
    <property type="entry name" value="Phosphofructokinase"/>
    <property type="match status" value="1"/>
</dbReference>
<feature type="binding site" evidence="9">
    <location>
        <begin position="72"/>
        <end position="73"/>
    </location>
    <ligand>
        <name>ATP</name>
        <dbReference type="ChEBI" id="CHEBI:30616"/>
    </ligand>
</feature>
<feature type="binding site" evidence="9">
    <location>
        <position position="10"/>
    </location>
    <ligand>
        <name>ATP</name>
        <dbReference type="ChEBI" id="CHEBI:30616"/>
    </ligand>
</feature>
<feature type="site" description="Important for substrate specificity; cannot use PPi as phosphoryl donor" evidence="9">
    <location>
        <position position="105"/>
    </location>
</feature>
<evidence type="ECO:0000256" key="7">
    <source>
        <dbReference type="ARBA" id="ARBA00022842"/>
    </source>
</evidence>
<comment type="caution">
    <text evidence="11">The sequence shown here is derived from an EMBL/GenBank/DDBJ whole genome shotgun (WGS) entry which is preliminary data.</text>
</comment>
<comment type="caution">
    <text evidence="9">Lacks conserved residue(s) required for the propagation of feature annotation.</text>
</comment>
<protein>
    <recommendedName>
        <fullName evidence="9">ATP-dependent 6-phosphofructokinase</fullName>
        <shortName evidence="9">ATP-PFK</shortName>
        <shortName evidence="9">Phosphofructokinase</shortName>
        <ecNumber evidence="9">2.7.1.11</ecNumber>
    </recommendedName>
    <alternativeName>
        <fullName evidence="9">Phosphohexokinase</fullName>
    </alternativeName>
</protein>
<dbReference type="InterPro" id="IPR012829">
    <property type="entry name" value="Phosphofructokinase_III"/>
</dbReference>
<dbReference type="PANTHER" id="PTHR13697:SF52">
    <property type="entry name" value="ATP-DEPENDENT 6-PHOSPHOFRUCTOKINASE 3"/>
    <property type="match status" value="1"/>
</dbReference>
<keyword evidence="7 9" id="KW-0460">Magnesium</keyword>
<keyword evidence="8 9" id="KW-0324">Glycolysis</keyword>
<dbReference type="InterPro" id="IPR022953">
    <property type="entry name" value="ATP_PFK"/>
</dbReference>
<evidence type="ECO:0000256" key="3">
    <source>
        <dbReference type="ARBA" id="ARBA00022490"/>
    </source>
</evidence>
<evidence type="ECO:0000256" key="2">
    <source>
        <dbReference type="ARBA" id="ARBA00004679"/>
    </source>
</evidence>
<organism evidence="11 12">
    <name type="scientific">Candidatus Brachybacterium intestinipullorum</name>
    <dbReference type="NCBI Taxonomy" id="2838512"/>
    <lineage>
        <taxon>Bacteria</taxon>
        <taxon>Bacillati</taxon>
        <taxon>Actinomycetota</taxon>
        <taxon>Actinomycetes</taxon>
        <taxon>Micrococcales</taxon>
        <taxon>Dermabacteraceae</taxon>
        <taxon>Brachybacterium</taxon>
    </lineage>
</organism>
<sequence length="342" mass="36883">MKIGILTSGGDCPGLNAVIRGAVLKGETRFEDEFIGYRDGWRGVIDGDWMSLPRRRVRGIARLGGTMLGTSRSNPFHDGADGADIVLRHLEEEDVDAIIAIGGDGTLYTANRLFEAGVPVVGVPKTVDNDLDATDYTFGFHTAVEIATQSLDRLRMTGDSHHRCMVAEVMGRSVGWIALHSGMAAGAHVICLPEFPLSIDEICDYVQAAFDRGRAPLVVVAEGFMPRDAPEGFMDYDLDEFGRPRFGGVASVLAPLIEQRLGIESRATVLGHIQRGGEPTGYDRVLATRLGTAAVDLVHGGGVGRMVALRGTDIVDVPLTEAIDSLKRVPESRWREAEVLFG</sequence>
<dbReference type="PRINTS" id="PR00476">
    <property type="entry name" value="PHFRCTKINASE"/>
</dbReference>
<dbReference type="GO" id="GO:0005945">
    <property type="term" value="C:6-phosphofructokinase complex"/>
    <property type="evidence" value="ECO:0007669"/>
    <property type="project" value="TreeGrafter"/>
</dbReference>
<keyword evidence="9" id="KW-0547">Nucleotide-binding</keyword>
<comment type="subcellular location">
    <subcellularLocation>
        <location evidence="9">Cytoplasm</location>
    </subcellularLocation>
</comment>
<evidence type="ECO:0000256" key="5">
    <source>
        <dbReference type="ARBA" id="ARBA00022723"/>
    </source>
</evidence>
<comment type="function">
    <text evidence="9">Catalyzes the phosphorylation of D-fructose 6-phosphate to fructose 1,6-bisphosphate by ATP, the first committing step of glycolysis.</text>
</comment>
<dbReference type="HAMAP" id="MF_01976">
    <property type="entry name" value="Phosphofructokinase_III"/>
    <property type="match status" value="1"/>
</dbReference>
<keyword evidence="5 9" id="KW-0479">Metal-binding</keyword>
<proteinExistence type="inferred from homology"/>
<comment type="pathway">
    <text evidence="2 9">Carbohydrate degradation; glycolysis; D-glyceraldehyde 3-phosphate and glycerone phosphate from D-glucose: step 3/4.</text>
</comment>
<feature type="binding site" evidence="9">
    <location>
        <position position="266"/>
    </location>
    <ligand>
        <name>substrate</name>
        <note>ligand shared between dimeric partners</note>
    </ligand>
</feature>
<keyword evidence="3 9" id="KW-0963">Cytoplasm</keyword>
<evidence type="ECO:0000256" key="6">
    <source>
        <dbReference type="ARBA" id="ARBA00022777"/>
    </source>
</evidence>
<evidence type="ECO:0000256" key="8">
    <source>
        <dbReference type="ARBA" id="ARBA00023152"/>
    </source>
</evidence>
<dbReference type="InterPro" id="IPR000023">
    <property type="entry name" value="Phosphofructokinase_dom"/>
</dbReference>
<dbReference type="Proteomes" id="UP000823854">
    <property type="component" value="Unassembled WGS sequence"/>
</dbReference>
<dbReference type="PANTHER" id="PTHR13697">
    <property type="entry name" value="PHOSPHOFRUCTOKINASE"/>
    <property type="match status" value="1"/>
</dbReference>
<comment type="subunit">
    <text evidence="9">Homodimer or homotetramer.</text>
</comment>
<dbReference type="GO" id="GO:0006002">
    <property type="term" value="P:fructose 6-phosphate metabolic process"/>
    <property type="evidence" value="ECO:0007669"/>
    <property type="project" value="InterPro"/>
</dbReference>
<dbReference type="GO" id="GO:0061621">
    <property type="term" value="P:canonical glycolysis"/>
    <property type="evidence" value="ECO:0007669"/>
    <property type="project" value="TreeGrafter"/>
</dbReference>
<feature type="binding site" description="in other chain" evidence="9">
    <location>
        <position position="222"/>
    </location>
    <ligand>
        <name>substrate</name>
        <note>ligand shared between dimeric partners</note>
    </ligand>
</feature>
<dbReference type="GO" id="GO:0016208">
    <property type="term" value="F:AMP binding"/>
    <property type="evidence" value="ECO:0007669"/>
    <property type="project" value="TreeGrafter"/>
</dbReference>
<dbReference type="EMBL" id="DWWC01000147">
    <property type="protein sequence ID" value="HJC69533.1"/>
    <property type="molecule type" value="Genomic_DNA"/>
</dbReference>
<keyword evidence="6 9" id="KW-0418">Kinase</keyword>
<dbReference type="GO" id="GO:0003872">
    <property type="term" value="F:6-phosphofructokinase activity"/>
    <property type="evidence" value="ECO:0007669"/>
    <property type="project" value="UniProtKB-UniRule"/>
</dbReference>
<dbReference type="PIRSF" id="PIRSF000532">
    <property type="entry name" value="ATP_PFK_prok"/>
    <property type="match status" value="1"/>
</dbReference>
<keyword evidence="9" id="KW-0067">ATP-binding</keyword>
<comment type="cofactor">
    <cofactor evidence="1 9">
        <name>Mg(2+)</name>
        <dbReference type="ChEBI" id="CHEBI:18420"/>
    </cofactor>
</comment>
<dbReference type="AlphaFoldDB" id="A0A9D2Q082"/>
<comment type="similarity">
    <text evidence="9">Belongs to the phosphofructokinase type A (PFKA) family. Mixed-substrate PFK group III subfamily.</text>
</comment>